<evidence type="ECO:0000313" key="3">
    <source>
        <dbReference type="EMBL" id="GAB40632.1"/>
    </source>
</evidence>
<dbReference type="InterPro" id="IPR048667">
    <property type="entry name" value="Imm5-like"/>
</dbReference>
<feature type="region of interest" description="Disordered" evidence="1">
    <location>
        <begin position="175"/>
        <end position="199"/>
    </location>
</feature>
<proteinExistence type="predicted"/>
<dbReference type="AlphaFoldDB" id="H5U4H4"/>
<dbReference type="RefSeq" id="WP_005207714.1">
    <property type="nucleotide sequence ID" value="NZ_BAFC01000111.1"/>
</dbReference>
<dbReference type="Pfam" id="PF21805">
    <property type="entry name" value="Imm5_like"/>
    <property type="match status" value="1"/>
</dbReference>
<keyword evidence="4" id="KW-1185">Reference proteome</keyword>
<evidence type="ECO:0000313" key="4">
    <source>
        <dbReference type="Proteomes" id="UP000005845"/>
    </source>
</evidence>
<sequence length="214" mass="22058">MTSIQTLTETDRRLVARWAVACAERVLPLLEADDPARTDIDDALARTRAYSAGHGTSGEEISKRMIAVKAAGAASTPAGAAAARSVAQASAVAHMGAHALGAAAYAVKAVGLANPGDPHAVDAEIRWQITELTEEERSVLRRLPSLGSDSSGPLGPGLLCRGVLGTTIRAIQAQTGCADPPGQSSMSERSVDSSTVAHTSCSVEASLSTMKRRT</sequence>
<dbReference type="Proteomes" id="UP000005845">
    <property type="component" value="Unassembled WGS sequence"/>
</dbReference>
<dbReference type="EMBL" id="BAFC01000111">
    <property type="protein sequence ID" value="GAB40632.1"/>
    <property type="molecule type" value="Genomic_DNA"/>
</dbReference>
<feature type="domain" description="Imm-5-like" evidence="2">
    <location>
        <begin position="6"/>
        <end position="134"/>
    </location>
</feature>
<protein>
    <recommendedName>
        <fullName evidence="2">Imm-5-like domain-containing protein</fullName>
    </recommendedName>
</protein>
<evidence type="ECO:0000256" key="1">
    <source>
        <dbReference type="SAM" id="MobiDB-lite"/>
    </source>
</evidence>
<dbReference type="eggNOG" id="ENOG5032WR7">
    <property type="taxonomic scope" value="Bacteria"/>
</dbReference>
<name>H5U4H4_9ACTN</name>
<accession>H5U4H4</accession>
<feature type="compositionally biased region" description="Polar residues" evidence="1">
    <location>
        <begin position="182"/>
        <end position="199"/>
    </location>
</feature>
<gene>
    <name evidence="3" type="ORF">GOSPT_113_00200</name>
</gene>
<organism evidence="3 4">
    <name type="scientific">Gordonia sputi NBRC 100414</name>
    <dbReference type="NCBI Taxonomy" id="1089453"/>
    <lineage>
        <taxon>Bacteria</taxon>
        <taxon>Bacillati</taxon>
        <taxon>Actinomycetota</taxon>
        <taxon>Actinomycetes</taxon>
        <taxon>Mycobacteriales</taxon>
        <taxon>Gordoniaceae</taxon>
        <taxon>Gordonia</taxon>
    </lineage>
</organism>
<reference evidence="3 4" key="1">
    <citation type="submission" date="2012-02" db="EMBL/GenBank/DDBJ databases">
        <title>Whole genome shotgun sequence of Gordonia sputi NBRC 100414.</title>
        <authorList>
            <person name="Yoshida I."/>
            <person name="Hosoyama A."/>
            <person name="Tsuchikane K."/>
            <person name="Katsumata H."/>
            <person name="Yamazaki S."/>
            <person name="Fujita N."/>
        </authorList>
    </citation>
    <scope>NUCLEOTIDE SEQUENCE [LARGE SCALE GENOMIC DNA]</scope>
    <source>
        <strain evidence="3 4">NBRC 100414</strain>
    </source>
</reference>
<comment type="caution">
    <text evidence="3">The sequence shown here is derived from an EMBL/GenBank/DDBJ whole genome shotgun (WGS) entry which is preliminary data.</text>
</comment>
<evidence type="ECO:0000259" key="2">
    <source>
        <dbReference type="Pfam" id="PF21805"/>
    </source>
</evidence>